<sequence>MLNSLKKTLAVSALVLASAASVLPSRAGAQQVTLDTYAAARTGRSVVARATAYSSHAAQTDSTPNITATGTRTRPGVIALSRDLLRVFPYGSRVTIQDLSGRYNLGGRVFIVEDTMAARKVGSVDIWMPSYGEAIRFGARSVRITAVR</sequence>
<dbReference type="Proteomes" id="UP000286287">
    <property type="component" value="Unassembled WGS sequence"/>
</dbReference>
<dbReference type="OrthoDB" id="9798935at2"/>
<dbReference type="EMBL" id="QYUJ01000014">
    <property type="protein sequence ID" value="RJF72756.1"/>
    <property type="molecule type" value="Genomic_DNA"/>
</dbReference>
<feature type="chain" id="PRO_5019123253" description="3D domain-containing protein" evidence="1">
    <location>
        <begin position="30"/>
        <end position="148"/>
    </location>
</feature>
<dbReference type="RefSeq" id="WP_119765197.1">
    <property type="nucleotide sequence ID" value="NZ_QYUJ01000014.1"/>
</dbReference>
<evidence type="ECO:0000313" key="2">
    <source>
        <dbReference type="EMBL" id="RJF72756.1"/>
    </source>
</evidence>
<dbReference type="AlphaFoldDB" id="A0A418V9N0"/>
<evidence type="ECO:0000313" key="3">
    <source>
        <dbReference type="Proteomes" id="UP000286287"/>
    </source>
</evidence>
<evidence type="ECO:0008006" key="4">
    <source>
        <dbReference type="Google" id="ProtNLM"/>
    </source>
</evidence>
<evidence type="ECO:0000256" key="1">
    <source>
        <dbReference type="SAM" id="SignalP"/>
    </source>
</evidence>
<comment type="caution">
    <text evidence="2">The sequence shown here is derived from an EMBL/GenBank/DDBJ whole genome shotgun (WGS) entry which is preliminary data.</text>
</comment>
<name>A0A418V9N0_9DEIO</name>
<keyword evidence="3" id="KW-1185">Reference proteome</keyword>
<feature type="signal peptide" evidence="1">
    <location>
        <begin position="1"/>
        <end position="29"/>
    </location>
</feature>
<proteinExistence type="predicted"/>
<dbReference type="CDD" id="cd22784">
    <property type="entry name" value="DPBB_MltA_YuiC-like"/>
    <property type="match status" value="1"/>
</dbReference>
<keyword evidence="1" id="KW-0732">Signal</keyword>
<reference evidence="2 3" key="1">
    <citation type="submission" date="2018-09" db="EMBL/GenBank/DDBJ databases">
        <authorList>
            <person name="Zhu H."/>
        </authorList>
    </citation>
    <scope>NUCLEOTIDE SEQUENCE [LARGE SCALE GENOMIC DNA]</scope>
    <source>
        <strain evidence="2 3">K2S05-167</strain>
    </source>
</reference>
<accession>A0A418V9N0</accession>
<protein>
    <recommendedName>
        <fullName evidence="4">3D domain-containing protein</fullName>
    </recommendedName>
</protein>
<gene>
    <name evidence="2" type="ORF">D3875_15610</name>
</gene>
<organism evidence="2 3">
    <name type="scientific">Deinococcus cavernae</name>
    <dbReference type="NCBI Taxonomy" id="2320857"/>
    <lineage>
        <taxon>Bacteria</taxon>
        <taxon>Thermotogati</taxon>
        <taxon>Deinococcota</taxon>
        <taxon>Deinococci</taxon>
        <taxon>Deinococcales</taxon>
        <taxon>Deinococcaceae</taxon>
        <taxon>Deinococcus</taxon>
    </lineage>
</organism>